<evidence type="ECO:0000313" key="1">
    <source>
        <dbReference type="EMBL" id="KAE7999645.1"/>
    </source>
</evidence>
<evidence type="ECO:0000313" key="2">
    <source>
        <dbReference type="Proteomes" id="UP000327013"/>
    </source>
</evidence>
<dbReference type="AlphaFoldDB" id="A0A5N6QKE3"/>
<organism evidence="1 2">
    <name type="scientific">Carpinus fangiana</name>
    <dbReference type="NCBI Taxonomy" id="176857"/>
    <lineage>
        <taxon>Eukaryota</taxon>
        <taxon>Viridiplantae</taxon>
        <taxon>Streptophyta</taxon>
        <taxon>Embryophyta</taxon>
        <taxon>Tracheophyta</taxon>
        <taxon>Spermatophyta</taxon>
        <taxon>Magnoliopsida</taxon>
        <taxon>eudicotyledons</taxon>
        <taxon>Gunneridae</taxon>
        <taxon>Pentapetalae</taxon>
        <taxon>rosids</taxon>
        <taxon>fabids</taxon>
        <taxon>Fagales</taxon>
        <taxon>Betulaceae</taxon>
        <taxon>Carpinus</taxon>
    </lineage>
</organism>
<name>A0A5N6QKE3_9ROSI</name>
<proteinExistence type="predicted"/>
<dbReference type="InterPro" id="IPR004158">
    <property type="entry name" value="DUF247_pln"/>
</dbReference>
<accession>A0A5N6QKE3</accession>
<reference evidence="1 2" key="1">
    <citation type="submission" date="2019-06" db="EMBL/GenBank/DDBJ databases">
        <title>A chromosomal-level reference genome of Carpinus fangiana (Coryloideae, Betulaceae).</title>
        <authorList>
            <person name="Yang X."/>
            <person name="Wang Z."/>
            <person name="Zhang L."/>
            <person name="Hao G."/>
            <person name="Liu J."/>
            <person name="Yang Y."/>
        </authorList>
    </citation>
    <scope>NUCLEOTIDE SEQUENCE [LARGE SCALE GENOMIC DNA]</scope>
    <source>
        <strain evidence="1">Cfa_2016G</strain>
        <tissue evidence="1">Leaf</tissue>
    </source>
</reference>
<sequence>MPRQQTPLGAVNGFAKRDYSAKDPIFSERGLISIHQDILMMENHIPYFVVDELLKLQLEDEYQPGVLDRMVPKFFSRFMPN</sequence>
<keyword evidence="2" id="KW-1185">Reference proteome</keyword>
<dbReference type="EMBL" id="CM017321">
    <property type="protein sequence ID" value="KAE7999645.1"/>
    <property type="molecule type" value="Genomic_DNA"/>
</dbReference>
<dbReference type="Proteomes" id="UP000327013">
    <property type="component" value="Chromosome 1"/>
</dbReference>
<protein>
    <submittedName>
        <fullName evidence="1">Uncharacterized protein</fullName>
    </submittedName>
</protein>
<gene>
    <name evidence="1" type="ORF">FH972_004052</name>
</gene>
<dbReference type="Pfam" id="PF03140">
    <property type="entry name" value="DUF247"/>
    <property type="match status" value="1"/>
</dbReference>